<feature type="transmembrane region" description="Helical" evidence="1">
    <location>
        <begin position="30"/>
        <end position="50"/>
    </location>
</feature>
<comment type="caution">
    <text evidence="2">The sequence shown here is derived from an EMBL/GenBank/DDBJ whole genome shotgun (WGS) entry which is preliminary data.</text>
</comment>
<keyword evidence="1" id="KW-0472">Membrane</keyword>
<reference evidence="2" key="1">
    <citation type="journal article" date="2014" name="Front. Microbiol.">
        <title>High frequency of phylogenetically diverse reductive dehalogenase-homologous genes in deep subseafloor sedimentary metagenomes.</title>
        <authorList>
            <person name="Kawai M."/>
            <person name="Futagami T."/>
            <person name="Toyoda A."/>
            <person name="Takaki Y."/>
            <person name="Nishi S."/>
            <person name="Hori S."/>
            <person name="Arai W."/>
            <person name="Tsubouchi T."/>
            <person name="Morono Y."/>
            <person name="Uchiyama I."/>
            <person name="Ito T."/>
            <person name="Fujiyama A."/>
            <person name="Inagaki F."/>
            <person name="Takami H."/>
        </authorList>
    </citation>
    <scope>NUCLEOTIDE SEQUENCE</scope>
    <source>
        <strain evidence="2">Expedition CK06-06</strain>
    </source>
</reference>
<proteinExistence type="predicted"/>
<feature type="non-terminal residue" evidence="2">
    <location>
        <position position="1"/>
    </location>
</feature>
<protein>
    <submittedName>
        <fullName evidence="2">Uncharacterized protein</fullName>
    </submittedName>
</protein>
<gene>
    <name evidence="2" type="ORF">S03H2_09727</name>
</gene>
<dbReference type="EMBL" id="BARU01005056">
    <property type="protein sequence ID" value="GAH26134.1"/>
    <property type="molecule type" value="Genomic_DNA"/>
</dbReference>
<feature type="non-terminal residue" evidence="2">
    <location>
        <position position="51"/>
    </location>
</feature>
<accession>X1F9R7</accession>
<dbReference type="AlphaFoldDB" id="X1F9R7"/>
<keyword evidence="1" id="KW-1133">Transmembrane helix</keyword>
<organism evidence="2">
    <name type="scientific">marine sediment metagenome</name>
    <dbReference type="NCBI Taxonomy" id="412755"/>
    <lineage>
        <taxon>unclassified sequences</taxon>
        <taxon>metagenomes</taxon>
        <taxon>ecological metagenomes</taxon>
    </lineage>
</organism>
<sequence length="51" mass="5824">HEKITQILNEISIHQKLENKLEIIVKGERFKVLLFLFLLPIIIGGIGGLFP</sequence>
<evidence type="ECO:0000256" key="1">
    <source>
        <dbReference type="SAM" id="Phobius"/>
    </source>
</evidence>
<keyword evidence="1" id="KW-0812">Transmembrane</keyword>
<name>X1F9R7_9ZZZZ</name>
<evidence type="ECO:0000313" key="2">
    <source>
        <dbReference type="EMBL" id="GAH26134.1"/>
    </source>
</evidence>